<feature type="chain" id="PRO_5028854936" evidence="1">
    <location>
        <begin position="31"/>
        <end position="213"/>
    </location>
</feature>
<reference evidence="2 3" key="1">
    <citation type="submission" date="2020-05" db="EMBL/GenBank/DDBJ databases">
        <title>Erythrobacter mangrovi sp. nov., isolated from rhizosphere soil of mangrove plant (Kandelia candel).</title>
        <authorList>
            <person name="Ye Y.H."/>
        </authorList>
    </citation>
    <scope>NUCLEOTIDE SEQUENCE [LARGE SCALE GENOMIC DNA]</scope>
    <source>
        <strain evidence="2 3">EB310</strain>
    </source>
</reference>
<dbReference type="KEGG" id="emv:HQR01_11220"/>
<keyword evidence="3" id="KW-1185">Reference proteome</keyword>
<evidence type="ECO:0000313" key="3">
    <source>
        <dbReference type="Proteomes" id="UP000504693"/>
    </source>
</evidence>
<protein>
    <submittedName>
        <fullName evidence="2">Uncharacterized protein</fullName>
    </submittedName>
</protein>
<sequence>MYSSTIQGLARLAAGGAALVLASIAPPALAQFAESHDAPEPAMEEDTRGVVPDWAGSEEVSEYAVEAADADAGEEVSASQPTGDLTDWQRDFGAYEMRRASWENNLRSGAMLYSWRPAAYRAVAVHGAGSSGFLYLRQDNFLGLDGETFAEKVEAMSAAGAFGPHPEGAMVRAKPGYSYYFFPLCDGAPRWEARTFQYIPDEGAVEVALSCPE</sequence>
<dbReference type="Proteomes" id="UP000504693">
    <property type="component" value="Chromosome"/>
</dbReference>
<dbReference type="EMBL" id="CP053921">
    <property type="protein sequence ID" value="QKG71881.1"/>
    <property type="molecule type" value="Genomic_DNA"/>
</dbReference>
<proteinExistence type="predicted"/>
<feature type="signal peptide" evidence="1">
    <location>
        <begin position="1"/>
        <end position="30"/>
    </location>
</feature>
<dbReference type="AlphaFoldDB" id="A0A7D4BB30"/>
<accession>A0A7D4BB30</accession>
<keyword evidence="1" id="KW-0732">Signal</keyword>
<name>A0A7D4BB30_9SPHN</name>
<organism evidence="2 3">
    <name type="scientific">Erythrobacter mangrovi</name>
    <dbReference type="NCBI Taxonomy" id="2739433"/>
    <lineage>
        <taxon>Bacteria</taxon>
        <taxon>Pseudomonadati</taxon>
        <taxon>Pseudomonadota</taxon>
        <taxon>Alphaproteobacteria</taxon>
        <taxon>Sphingomonadales</taxon>
        <taxon>Erythrobacteraceae</taxon>
        <taxon>Erythrobacter/Porphyrobacter group</taxon>
        <taxon>Erythrobacter</taxon>
    </lineage>
</organism>
<evidence type="ECO:0000256" key="1">
    <source>
        <dbReference type="SAM" id="SignalP"/>
    </source>
</evidence>
<evidence type="ECO:0000313" key="2">
    <source>
        <dbReference type="EMBL" id="QKG71881.1"/>
    </source>
</evidence>
<dbReference type="RefSeq" id="WP_173214947.1">
    <property type="nucleotide sequence ID" value="NZ_CP053921.1"/>
</dbReference>
<gene>
    <name evidence="2" type="ORF">HQR01_11220</name>
</gene>